<dbReference type="Proteomes" id="UP000271925">
    <property type="component" value="Unassembled WGS sequence"/>
</dbReference>
<dbReference type="PANTHER" id="PTHR43162:SF1">
    <property type="entry name" value="PRESTALK A DIFFERENTIATION PROTEIN A"/>
    <property type="match status" value="1"/>
</dbReference>
<evidence type="ECO:0000313" key="2">
    <source>
        <dbReference type="EMBL" id="RRB04824.1"/>
    </source>
</evidence>
<dbReference type="Pfam" id="PF05368">
    <property type="entry name" value="NmrA"/>
    <property type="match status" value="1"/>
</dbReference>
<sequence length="297" mass="31912">MYIITGASGHTGKRIAHQLLNAGKPVTVVGRSLENLQEFVDQGAQAAIGSLEDAGFLTTVFNGATAVYAMIPPNFVTNAFTAYQNRVADALVAAIQANGIPYVVSLSSFGAHLPDNSGVIKGMSYLERKLDAIDGLNTLHLRAGFFFQNLFSSVGLLKNAGILAGFPVDGDKLLPMVHPNDIAEVAARHLLALDFTGKNVRFVAGPRDVSFAEVAKVIGQAVGKPDLTWTNFPYDQARAGMIQAGLQPSLVDNYIEFCQIINDDSLTEGFVRNAENTTPTTLEEFVEQEFTPAYQNS</sequence>
<dbReference type="EMBL" id="RQJO01000008">
    <property type="protein sequence ID" value="RRB04824.1"/>
    <property type="molecule type" value="Genomic_DNA"/>
</dbReference>
<organism evidence="2 3">
    <name type="scientific">Larkinella rosea</name>
    <dbReference type="NCBI Taxonomy" id="2025312"/>
    <lineage>
        <taxon>Bacteria</taxon>
        <taxon>Pseudomonadati</taxon>
        <taxon>Bacteroidota</taxon>
        <taxon>Cytophagia</taxon>
        <taxon>Cytophagales</taxon>
        <taxon>Spirosomataceae</taxon>
        <taxon>Larkinella</taxon>
    </lineage>
</organism>
<dbReference type="Gene3D" id="3.90.25.10">
    <property type="entry name" value="UDP-galactose 4-epimerase, domain 1"/>
    <property type="match status" value="1"/>
</dbReference>
<dbReference type="AlphaFoldDB" id="A0A3P1BVY3"/>
<evidence type="ECO:0000313" key="3">
    <source>
        <dbReference type="Proteomes" id="UP000271925"/>
    </source>
</evidence>
<dbReference type="SUPFAM" id="SSF51735">
    <property type="entry name" value="NAD(P)-binding Rossmann-fold domains"/>
    <property type="match status" value="1"/>
</dbReference>
<name>A0A3P1BVY3_9BACT</name>
<dbReference type="InterPro" id="IPR036291">
    <property type="entry name" value="NAD(P)-bd_dom_sf"/>
</dbReference>
<protein>
    <submittedName>
        <fullName evidence="2">NAD-dependent dehydratase</fullName>
    </submittedName>
</protein>
<gene>
    <name evidence="2" type="ORF">EHT25_15285</name>
</gene>
<proteinExistence type="predicted"/>
<dbReference type="Gene3D" id="3.40.50.720">
    <property type="entry name" value="NAD(P)-binding Rossmann-like Domain"/>
    <property type="match status" value="1"/>
</dbReference>
<dbReference type="RefSeq" id="WP_124875932.1">
    <property type="nucleotide sequence ID" value="NZ_RQJO01000008.1"/>
</dbReference>
<dbReference type="OrthoDB" id="2149806at2"/>
<reference evidence="2 3" key="1">
    <citation type="submission" date="2018-11" db="EMBL/GenBank/DDBJ databases">
        <authorList>
            <person name="Zhou Z."/>
            <person name="Wang G."/>
        </authorList>
    </citation>
    <scope>NUCLEOTIDE SEQUENCE [LARGE SCALE GENOMIC DNA]</scope>
    <source>
        <strain evidence="2 3">KCTC52004</strain>
    </source>
</reference>
<evidence type="ECO:0000259" key="1">
    <source>
        <dbReference type="Pfam" id="PF05368"/>
    </source>
</evidence>
<dbReference type="InterPro" id="IPR008030">
    <property type="entry name" value="NmrA-like"/>
</dbReference>
<keyword evidence="3" id="KW-1185">Reference proteome</keyword>
<comment type="caution">
    <text evidence="2">The sequence shown here is derived from an EMBL/GenBank/DDBJ whole genome shotgun (WGS) entry which is preliminary data.</text>
</comment>
<accession>A0A3P1BVY3</accession>
<dbReference type="InterPro" id="IPR051604">
    <property type="entry name" value="Ergot_Alk_Oxidoreductase"/>
</dbReference>
<dbReference type="PANTHER" id="PTHR43162">
    <property type="match status" value="1"/>
</dbReference>
<feature type="domain" description="NmrA-like" evidence="1">
    <location>
        <begin position="4"/>
        <end position="285"/>
    </location>
</feature>